<organism evidence="2 3">
    <name type="scientific">Conexibacter woesei (strain DSM 14684 / CCUG 47730 / CIP 108061 / JCM 11494 / NBRC 100937 / ID131577)</name>
    <dbReference type="NCBI Taxonomy" id="469383"/>
    <lineage>
        <taxon>Bacteria</taxon>
        <taxon>Bacillati</taxon>
        <taxon>Actinomycetota</taxon>
        <taxon>Thermoleophilia</taxon>
        <taxon>Solirubrobacterales</taxon>
        <taxon>Conexibacteraceae</taxon>
        <taxon>Conexibacter</taxon>
    </lineage>
</organism>
<dbReference type="eggNOG" id="COG4538">
    <property type="taxonomic scope" value="Bacteria"/>
</dbReference>
<dbReference type="Gene3D" id="3.10.450.50">
    <property type="match status" value="1"/>
</dbReference>
<proteinExistence type="predicted"/>
<evidence type="ECO:0000313" key="3">
    <source>
        <dbReference type="Proteomes" id="UP000008229"/>
    </source>
</evidence>
<dbReference type="Proteomes" id="UP000008229">
    <property type="component" value="Chromosome"/>
</dbReference>
<name>D3F4W9_CONWI</name>
<reference evidence="3" key="2">
    <citation type="submission" date="2010-01" db="EMBL/GenBank/DDBJ databases">
        <title>The complete genome of Conexibacter woesei DSM 14684.</title>
        <authorList>
            <consortium name="US DOE Joint Genome Institute (JGI-PGF)"/>
            <person name="Lucas S."/>
            <person name="Copeland A."/>
            <person name="Lapidus A."/>
            <person name="Glavina del Rio T."/>
            <person name="Dalin E."/>
            <person name="Tice H."/>
            <person name="Bruce D."/>
            <person name="Goodwin L."/>
            <person name="Pitluck S."/>
            <person name="Kyrpides N."/>
            <person name="Mavromatis K."/>
            <person name="Ivanova N."/>
            <person name="Mikhailova N."/>
            <person name="Chertkov O."/>
            <person name="Brettin T."/>
            <person name="Detter J.C."/>
            <person name="Han C."/>
            <person name="Larimer F."/>
            <person name="Land M."/>
            <person name="Hauser L."/>
            <person name="Markowitz V."/>
            <person name="Cheng J.-F."/>
            <person name="Hugenholtz P."/>
            <person name="Woyke T."/>
            <person name="Wu D."/>
            <person name="Pukall R."/>
            <person name="Steenblock K."/>
            <person name="Schneider S."/>
            <person name="Klenk H.-P."/>
            <person name="Eisen J.A."/>
        </authorList>
    </citation>
    <scope>NUCLEOTIDE SEQUENCE [LARGE SCALE GENOMIC DNA]</scope>
    <source>
        <strain evidence="3">DSM 14684 / CIP 108061 / JCM 11494 / NBRC 100937 / ID131577</strain>
    </source>
</reference>
<dbReference type="Pfam" id="PF12680">
    <property type="entry name" value="SnoaL_2"/>
    <property type="match status" value="1"/>
</dbReference>
<evidence type="ECO:0000313" key="2">
    <source>
        <dbReference type="EMBL" id="ADB48547.1"/>
    </source>
</evidence>
<dbReference type="HOGENOM" id="CLU_135625_2_0_11"/>
<protein>
    <submittedName>
        <fullName evidence="2">Steroid delta-isomerase domain-containing protein</fullName>
    </submittedName>
</protein>
<dbReference type="STRING" id="469383.Cwoe_0111"/>
<dbReference type="EMBL" id="CP001854">
    <property type="protein sequence ID" value="ADB48547.1"/>
    <property type="molecule type" value="Genomic_DNA"/>
</dbReference>
<dbReference type="OrthoDB" id="9799296at2"/>
<dbReference type="RefSeq" id="WP_012931600.1">
    <property type="nucleotide sequence ID" value="NC_013739.1"/>
</dbReference>
<sequence length="116" mass="12747">MADAEQVFRAQVDAFNARDLDAFLGTYAPDAALHGLLPDRVVNGHDEMREIYAARFRQDPLHCTIHATTVYGDRWVAAHERVLGPSGTVELVGVFEVVDGRIVRADMTGRIPVSGD</sequence>
<dbReference type="InterPro" id="IPR037401">
    <property type="entry name" value="SnoaL-like"/>
</dbReference>
<keyword evidence="2" id="KW-0413">Isomerase</keyword>
<dbReference type="GO" id="GO:0016853">
    <property type="term" value="F:isomerase activity"/>
    <property type="evidence" value="ECO:0007669"/>
    <property type="project" value="UniProtKB-KW"/>
</dbReference>
<dbReference type="InterPro" id="IPR032710">
    <property type="entry name" value="NTF2-like_dom_sf"/>
</dbReference>
<dbReference type="AlphaFoldDB" id="D3F4W9"/>
<dbReference type="KEGG" id="cwo:Cwoe_0111"/>
<gene>
    <name evidence="2" type="ordered locus">Cwoe_0111</name>
</gene>
<feature type="domain" description="SnoaL-like" evidence="1">
    <location>
        <begin position="9"/>
        <end position="104"/>
    </location>
</feature>
<dbReference type="SUPFAM" id="SSF54427">
    <property type="entry name" value="NTF2-like"/>
    <property type="match status" value="1"/>
</dbReference>
<keyword evidence="3" id="KW-1185">Reference proteome</keyword>
<evidence type="ECO:0000259" key="1">
    <source>
        <dbReference type="Pfam" id="PF12680"/>
    </source>
</evidence>
<accession>D3F4W9</accession>
<reference evidence="2 3" key="1">
    <citation type="journal article" date="2010" name="Stand. Genomic Sci.">
        <title>Complete genome sequence of Conexibacter woesei type strain (ID131577).</title>
        <authorList>
            <person name="Pukall R."/>
            <person name="Lapidus A."/>
            <person name="Glavina Del Rio T."/>
            <person name="Copeland A."/>
            <person name="Tice H."/>
            <person name="Cheng J.-F."/>
            <person name="Lucas S."/>
            <person name="Chen F."/>
            <person name="Nolan M."/>
            <person name="Bruce D."/>
            <person name="Goodwin L."/>
            <person name="Pitluck S."/>
            <person name="Mavromatis K."/>
            <person name="Ivanova N."/>
            <person name="Ovchinnikova G."/>
            <person name="Pati A."/>
            <person name="Chen A."/>
            <person name="Palaniappan K."/>
            <person name="Land M."/>
            <person name="Hauser L."/>
            <person name="Chang Y.-J."/>
            <person name="Jeffries C.D."/>
            <person name="Chain P."/>
            <person name="Meincke L."/>
            <person name="Sims D."/>
            <person name="Brettin T."/>
            <person name="Detter J.C."/>
            <person name="Rohde M."/>
            <person name="Goeker M."/>
            <person name="Bristow J."/>
            <person name="Eisen J.A."/>
            <person name="Markowitz V."/>
            <person name="Kyrpides N.C."/>
            <person name="Klenk H.-P."/>
            <person name="Hugenholtz P."/>
        </authorList>
    </citation>
    <scope>NUCLEOTIDE SEQUENCE [LARGE SCALE GENOMIC DNA]</scope>
    <source>
        <strain evidence="3">DSM 14684 / CIP 108061 / JCM 11494 / NBRC 100937 / ID131577</strain>
    </source>
</reference>